<evidence type="ECO:0008006" key="6">
    <source>
        <dbReference type="Google" id="ProtNLM"/>
    </source>
</evidence>
<organism evidence="4 5">
    <name type="scientific">Achromobacter aloeverae</name>
    <dbReference type="NCBI Taxonomy" id="1750518"/>
    <lineage>
        <taxon>Bacteria</taxon>
        <taxon>Pseudomonadati</taxon>
        <taxon>Pseudomonadota</taxon>
        <taxon>Betaproteobacteria</taxon>
        <taxon>Burkholderiales</taxon>
        <taxon>Alcaligenaceae</taxon>
        <taxon>Achromobacter</taxon>
    </lineage>
</organism>
<dbReference type="Pfam" id="PF03972">
    <property type="entry name" value="MmgE_PrpD_N"/>
    <property type="match status" value="1"/>
</dbReference>
<evidence type="ECO:0000256" key="1">
    <source>
        <dbReference type="ARBA" id="ARBA00006174"/>
    </source>
</evidence>
<keyword evidence="5" id="KW-1185">Reference proteome</keyword>
<dbReference type="Pfam" id="PF19305">
    <property type="entry name" value="MmgE_PrpD_C"/>
    <property type="match status" value="1"/>
</dbReference>
<comment type="similarity">
    <text evidence="1">Belongs to the PrpD family.</text>
</comment>
<protein>
    <recommendedName>
        <fullName evidence="6">MmgE/PrpD family protein</fullName>
    </recommendedName>
</protein>
<reference evidence="4 5" key="1">
    <citation type="journal article" date="2017" name="Int. J. Syst. Evol. Microbiol.">
        <title>Achromobacter aloeverae sp. nov., isolated from the root of Aloe vera (L.) Burm.f.</title>
        <authorList>
            <person name="Kuncharoen N."/>
            <person name="Muramatsu Y."/>
            <person name="Shibata C."/>
            <person name="Kamakura Y."/>
            <person name="Nakagawa Y."/>
            <person name="Tanasupawat S."/>
        </authorList>
    </citation>
    <scope>NUCLEOTIDE SEQUENCE [LARGE SCALE GENOMIC DNA]</scope>
    <source>
        <strain evidence="4 5">AVA-1</strain>
    </source>
</reference>
<dbReference type="InterPro" id="IPR045336">
    <property type="entry name" value="MmgE_PrpD_N"/>
</dbReference>
<dbReference type="OrthoDB" id="8680281at2"/>
<dbReference type="InterPro" id="IPR005656">
    <property type="entry name" value="MmgE_PrpD"/>
</dbReference>
<evidence type="ECO:0000313" key="5">
    <source>
        <dbReference type="Proteomes" id="UP000290849"/>
    </source>
</evidence>
<comment type="caution">
    <text evidence="4">The sequence shown here is derived from an EMBL/GenBank/DDBJ whole genome shotgun (WGS) entry which is preliminary data.</text>
</comment>
<dbReference type="RefSeq" id="WP_129149022.1">
    <property type="nucleotide sequence ID" value="NZ_JBHSDO010000006.1"/>
</dbReference>
<dbReference type="Gene3D" id="3.30.1330.120">
    <property type="entry name" value="2-methylcitrate dehydratase PrpD"/>
    <property type="match status" value="1"/>
</dbReference>
<proteinExistence type="inferred from homology"/>
<name>A0A4Q1HPS9_9BURK</name>
<dbReference type="Gene3D" id="1.10.4100.10">
    <property type="entry name" value="2-methylcitrate dehydratase PrpD"/>
    <property type="match status" value="1"/>
</dbReference>
<feature type="domain" description="MmgE/PrpD C-terminal" evidence="3">
    <location>
        <begin position="270"/>
        <end position="435"/>
    </location>
</feature>
<dbReference type="PANTHER" id="PTHR16943:SF8">
    <property type="entry name" value="2-METHYLCITRATE DEHYDRATASE"/>
    <property type="match status" value="1"/>
</dbReference>
<evidence type="ECO:0000259" key="2">
    <source>
        <dbReference type="Pfam" id="PF03972"/>
    </source>
</evidence>
<dbReference type="InterPro" id="IPR036148">
    <property type="entry name" value="MmgE/PrpD_sf"/>
</dbReference>
<dbReference type="PANTHER" id="PTHR16943">
    <property type="entry name" value="2-METHYLCITRATE DEHYDRATASE-RELATED"/>
    <property type="match status" value="1"/>
</dbReference>
<evidence type="ECO:0000313" key="4">
    <source>
        <dbReference type="EMBL" id="RXN93064.1"/>
    </source>
</evidence>
<dbReference type="AlphaFoldDB" id="A0A4Q1HPS9"/>
<dbReference type="Proteomes" id="UP000290849">
    <property type="component" value="Unassembled WGS sequence"/>
</dbReference>
<dbReference type="InterPro" id="IPR045337">
    <property type="entry name" value="MmgE_PrpD_C"/>
</dbReference>
<dbReference type="SUPFAM" id="SSF103378">
    <property type="entry name" value="2-methylcitrate dehydratase PrpD"/>
    <property type="match status" value="1"/>
</dbReference>
<evidence type="ECO:0000259" key="3">
    <source>
        <dbReference type="Pfam" id="PF19305"/>
    </source>
</evidence>
<dbReference type="InterPro" id="IPR042183">
    <property type="entry name" value="MmgE/PrpD_sf_1"/>
</dbReference>
<accession>A0A4Q1HPS9</accession>
<feature type="domain" description="MmgE/PrpD N-terminal" evidence="2">
    <location>
        <begin position="13"/>
        <end position="244"/>
    </location>
</feature>
<dbReference type="GO" id="GO:0016829">
    <property type="term" value="F:lyase activity"/>
    <property type="evidence" value="ECO:0007669"/>
    <property type="project" value="InterPro"/>
</dbReference>
<dbReference type="InterPro" id="IPR042188">
    <property type="entry name" value="MmgE/PrpD_sf_2"/>
</dbReference>
<sequence length="467" mass="49808">MPHDHDLPITRGLAEYIAGADFQALPAAAVEAAKVAILDGLGCLAAGSREPAPSIARAALGDEPSGSCTVVGTTVRASAATAALLNGIALHALDFEVQGMPPAHGTSSILPSVLALSERHAVAPQRAVLAYVVGWQVQQRIRTAARDCSFRGFHPPGVVGPLGAVAACSVILGLTADEVAGAIGLAASRTGGLFANNGSMAKPTHPGNAARAGVESALLAAKGMSGNKRILEMPGGHFESFFDERFRPAEVLGGLDQYAIVTPGFTIKRYPSEIYMQWVIEACRQLRRHPAFKLDAVAEVVVEPPVYRTTLSRPRPVSGLDGKFSYEYAASVGLSQDEVIIATFDDETAFSAPVQRLLPRVRLVHNRDIPQTLDAMWTRVTVKLDDGTELVERCDRFPGCPERPMTREQRHGKVIDCLVTGGLETAEAHSLIEQVEHLETLASWEPVLGLLARAARSDGHEARRHRG</sequence>
<gene>
    <name evidence="4" type="ORF">C7R54_04930</name>
</gene>
<dbReference type="EMBL" id="PYAL01000001">
    <property type="protein sequence ID" value="RXN93064.1"/>
    <property type="molecule type" value="Genomic_DNA"/>
</dbReference>